<proteinExistence type="predicted"/>
<evidence type="ECO:0000313" key="2">
    <source>
        <dbReference type="Proteomes" id="UP000285655"/>
    </source>
</evidence>
<dbReference type="Proteomes" id="UP000285655">
    <property type="component" value="Unassembled WGS sequence"/>
</dbReference>
<gene>
    <name evidence="1" type="ORF">C4544_03035</name>
</gene>
<sequence length="275" mass="30289">MSSHRQTKKIEANVSVLILIAVINNPHKEPVTIGQIKEHLMKAPFEMTSGEADEAIHGVHGLKLKGKGGEAVISGISLPSFALEKRVLPFNLKIRPFLPEAVFEKIKGEKALNRKVAIIVGLMDHMGIYVYQEQVREFLIRDIRYKLDSSLRADPIVQAISNAVAQKGWVSKPFGQKGINAVLASSDEGYEGIAEFTDLYDKLLIKSLKEAQPKGKKELDYLANIRGDLDATVTIDGKHMKADIVAGDEVLDVVDAAVRRFAAELAVIKKKEKNA</sequence>
<dbReference type="AlphaFoldDB" id="A0A419DE93"/>
<name>A0A419DE93_9BACT</name>
<evidence type="ECO:0000313" key="1">
    <source>
        <dbReference type="EMBL" id="RJO61461.1"/>
    </source>
</evidence>
<accession>A0A419DE93</accession>
<protein>
    <submittedName>
        <fullName evidence="1">Uncharacterized protein</fullName>
    </submittedName>
</protein>
<comment type="caution">
    <text evidence="1">The sequence shown here is derived from an EMBL/GenBank/DDBJ whole genome shotgun (WGS) entry which is preliminary data.</text>
</comment>
<reference evidence="1 2" key="1">
    <citation type="journal article" date="2017" name="ISME J.">
        <title>Energy and carbon metabolisms in a deep terrestrial subsurface fluid microbial community.</title>
        <authorList>
            <person name="Momper L."/>
            <person name="Jungbluth S.P."/>
            <person name="Lee M.D."/>
            <person name="Amend J.P."/>
        </authorList>
    </citation>
    <scope>NUCLEOTIDE SEQUENCE [LARGE SCALE GENOMIC DNA]</scope>
    <source>
        <strain evidence="1">SURF_29</strain>
    </source>
</reference>
<dbReference type="EMBL" id="QZJW01000019">
    <property type="protein sequence ID" value="RJO61461.1"/>
    <property type="molecule type" value="Genomic_DNA"/>
</dbReference>
<organism evidence="1 2">
    <name type="scientific">candidate division WS5 bacterium</name>
    <dbReference type="NCBI Taxonomy" id="2093353"/>
    <lineage>
        <taxon>Bacteria</taxon>
        <taxon>candidate division WS5</taxon>
    </lineage>
</organism>